<dbReference type="OrthoDB" id="19141at2759"/>
<dbReference type="PANTHER" id="PTHR11586:SF33">
    <property type="entry name" value="AMINOACYL TRNA SYNTHASE COMPLEX-INTERACTING MULTIFUNCTIONAL PROTEIN 1"/>
    <property type="match status" value="1"/>
</dbReference>
<dbReference type="PROSITE" id="PS50886">
    <property type="entry name" value="TRBD"/>
    <property type="match status" value="1"/>
</dbReference>
<gene>
    <name evidence="6" type="ORF">PPERSA_09284</name>
</gene>
<evidence type="ECO:0000256" key="4">
    <source>
        <dbReference type="SAM" id="MobiDB-lite"/>
    </source>
</evidence>
<dbReference type="InterPro" id="IPR002547">
    <property type="entry name" value="tRNA-bd_dom"/>
</dbReference>
<evidence type="ECO:0000259" key="5">
    <source>
        <dbReference type="PROSITE" id="PS50886"/>
    </source>
</evidence>
<dbReference type="Pfam" id="PF01588">
    <property type="entry name" value="tRNA_bind"/>
    <property type="match status" value="1"/>
</dbReference>
<evidence type="ECO:0000256" key="2">
    <source>
        <dbReference type="ARBA" id="ARBA00022884"/>
    </source>
</evidence>
<dbReference type="Proteomes" id="UP000054937">
    <property type="component" value="Unassembled WGS sequence"/>
</dbReference>
<keyword evidence="7" id="KW-1185">Reference proteome</keyword>
<proteinExistence type="predicted"/>
<evidence type="ECO:0000313" key="7">
    <source>
        <dbReference type="Proteomes" id="UP000054937"/>
    </source>
</evidence>
<evidence type="ECO:0000313" key="6">
    <source>
        <dbReference type="EMBL" id="KRX09614.1"/>
    </source>
</evidence>
<dbReference type="CDD" id="cd02799">
    <property type="entry name" value="tRNA_bind_EMAP-II_like"/>
    <property type="match status" value="1"/>
</dbReference>
<feature type="domain" description="TRNA-binding" evidence="5">
    <location>
        <begin position="140"/>
        <end position="241"/>
    </location>
</feature>
<organism evidence="6 7">
    <name type="scientific">Pseudocohnilembus persalinus</name>
    <name type="common">Ciliate</name>
    <dbReference type="NCBI Taxonomy" id="266149"/>
    <lineage>
        <taxon>Eukaryota</taxon>
        <taxon>Sar</taxon>
        <taxon>Alveolata</taxon>
        <taxon>Ciliophora</taxon>
        <taxon>Intramacronucleata</taxon>
        <taxon>Oligohymenophorea</taxon>
        <taxon>Scuticociliatia</taxon>
        <taxon>Philasterida</taxon>
        <taxon>Pseudocohnilembidae</taxon>
        <taxon>Pseudocohnilembus</taxon>
    </lineage>
</organism>
<dbReference type="InParanoid" id="A0A0V0R565"/>
<comment type="caution">
    <text evidence="6">The sequence shown here is derived from an EMBL/GenBank/DDBJ whole genome shotgun (WGS) entry which is preliminary data.</text>
</comment>
<feature type="compositionally biased region" description="Basic and acidic residues" evidence="4">
    <location>
        <begin position="80"/>
        <end position="93"/>
    </location>
</feature>
<sequence length="301" mass="33598">MQGQQVLKSFPKSIGTLEFLIRTLENNLGTVERTVSPLVNKLGVSQTEFENVISQQREQIYKQAVKSGNTNVRNFVKEQEKKLQAENQQEEKPQQQQQQQKPQKQAKQQTEQKDQQVKKDKKQKQPKQQPIQEPETSESIFYNIDIRVGNIVEAAKHPESDKLYVEKIDVGGEIREIASGLQQFVPIEGMTGLCLVITNLKPRKIGGIPSNGMVLCTSNADKTQVEILRPPAGSKPGQRVFLEGTECPSEAPGLLNPKKKILENAILTTDENKVATYDNKFKWALPAGVIVSPTISKGTIS</sequence>
<accession>A0A0V0R565</accession>
<reference evidence="6 7" key="1">
    <citation type="journal article" date="2015" name="Sci. Rep.">
        <title>Genome of the facultative scuticociliatosis pathogen Pseudocohnilembus persalinus provides insight into its virulence through horizontal gene transfer.</title>
        <authorList>
            <person name="Xiong J."/>
            <person name="Wang G."/>
            <person name="Cheng J."/>
            <person name="Tian M."/>
            <person name="Pan X."/>
            <person name="Warren A."/>
            <person name="Jiang C."/>
            <person name="Yuan D."/>
            <person name="Miao W."/>
        </authorList>
    </citation>
    <scope>NUCLEOTIDE SEQUENCE [LARGE SCALE GENOMIC DNA]</scope>
    <source>
        <strain evidence="6">36N120E</strain>
    </source>
</reference>
<dbReference type="InterPro" id="IPR012340">
    <property type="entry name" value="NA-bd_OB-fold"/>
</dbReference>
<protein>
    <submittedName>
        <fullName evidence="6">Nucleic acid-binding, OB-fold</fullName>
    </submittedName>
</protein>
<dbReference type="SUPFAM" id="SSF50249">
    <property type="entry name" value="Nucleic acid-binding proteins"/>
    <property type="match status" value="1"/>
</dbReference>
<feature type="compositionally biased region" description="Low complexity" evidence="4">
    <location>
        <begin position="94"/>
        <end position="109"/>
    </location>
</feature>
<dbReference type="InterPro" id="IPR051270">
    <property type="entry name" value="Tyrosine-tRNA_ligase_regulator"/>
</dbReference>
<dbReference type="EMBL" id="LDAU01000045">
    <property type="protein sequence ID" value="KRX09614.1"/>
    <property type="molecule type" value="Genomic_DNA"/>
</dbReference>
<evidence type="ECO:0000256" key="3">
    <source>
        <dbReference type="PROSITE-ProRule" id="PRU00209"/>
    </source>
</evidence>
<keyword evidence="1 3" id="KW-0820">tRNA-binding</keyword>
<dbReference type="Gene3D" id="2.40.50.140">
    <property type="entry name" value="Nucleic acid-binding proteins"/>
    <property type="match status" value="1"/>
</dbReference>
<evidence type="ECO:0000256" key="1">
    <source>
        <dbReference type="ARBA" id="ARBA00022555"/>
    </source>
</evidence>
<keyword evidence="2 3" id="KW-0694">RNA-binding</keyword>
<dbReference type="AlphaFoldDB" id="A0A0V0R565"/>
<dbReference type="GO" id="GO:0000049">
    <property type="term" value="F:tRNA binding"/>
    <property type="evidence" value="ECO:0007669"/>
    <property type="project" value="UniProtKB-UniRule"/>
</dbReference>
<dbReference type="PANTHER" id="PTHR11586">
    <property type="entry name" value="TRNA-AMINOACYLATION COFACTOR ARC1 FAMILY MEMBER"/>
    <property type="match status" value="1"/>
</dbReference>
<feature type="region of interest" description="Disordered" evidence="4">
    <location>
        <begin position="80"/>
        <end position="136"/>
    </location>
</feature>
<name>A0A0V0R565_PSEPJ</name>